<dbReference type="Proteomes" id="UP000005239">
    <property type="component" value="Unassembled WGS sequence"/>
</dbReference>
<dbReference type="InterPro" id="IPR008984">
    <property type="entry name" value="SMAD_FHA_dom_sf"/>
</dbReference>
<proteinExistence type="predicted"/>
<organism evidence="1 2">
    <name type="scientific">Pristionchus pacificus</name>
    <name type="common">Parasitic nematode worm</name>
    <dbReference type="NCBI Taxonomy" id="54126"/>
    <lineage>
        <taxon>Eukaryota</taxon>
        <taxon>Metazoa</taxon>
        <taxon>Ecdysozoa</taxon>
        <taxon>Nematoda</taxon>
        <taxon>Chromadorea</taxon>
        <taxon>Rhabditida</taxon>
        <taxon>Rhabditina</taxon>
        <taxon>Diplogasteromorpha</taxon>
        <taxon>Diplogasteroidea</taxon>
        <taxon>Neodiplogasteridae</taxon>
        <taxon>Pristionchus</taxon>
    </lineage>
</organism>
<dbReference type="InterPro" id="IPR037912">
    <property type="entry name" value="MCRS1"/>
</dbReference>
<dbReference type="EnsemblMetazoa" id="PPA03505.1">
    <property type="protein sequence ID" value="PPA03505.1"/>
    <property type="gene ID" value="WBGene00093059"/>
</dbReference>
<evidence type="ECO:0000313" key="2">
    <source>
        <dbReference type="Proteomes" id="UP000005239"/>
    </source>
</evidence>
<evidence type="ECO:0000313" key="1">
    <source>
        <dbReference type="EnsemblMetazoa" id="PPA03505.1"/>
    </source>
</evidence>
<dbReference type="OrthoDB" id="10262769at2759"/>
<sequence length="313" mass="35782">MEIADKDALMRTPTKARVECRTEEVVLPPEDSGGVSNYTNHGQASSREKWPVEDDITLISSVIHSGDIDFISKAAKFSQKYTVTELEKRWFDLMYDDQINARAKFRLSRCSPDLIDRMESRVPLSLSEKFVLEDRSLVQIADAQKLMLENPAAFQYARTPQQLIDQSHILNMAKSRRTNSRFVPFDVRLARPSSYTSEEADPEDIRPLRAMPEKPYLKGKNAVFPILHDRVLIGRSTSMWKADVNLSEEGPASIIARKQAILSRDAQNEYKIKNTGRRPMIVDAKVLLEGDYTIIHDYSVIEIAYIRLVFKCL</sequence>
<dbReference type="PANTHER" id="PTHR13233:SF0">
    <property type="entry name" value="MICROSPHERULE PROTEIN 1"/>
    <property type="match status" value="1"/>
</dbReference>
<dbReference type="SUPFAM" id="SSF49879">
    <property type="entry name" value="SMAD/FHA domain"/>
    <property type="match status" value="1"/>
</dbReference>
<reference evidence="2" key="1">
    <citation type="journal article" date="2008" name="Nat. Genet.">
        <title>The Pristionchus pacificus genome provides a unique perspective on nematode lifestyle and parasitism.</title>
        <authorList>
            <person name="Dieterich C."/>
            <person name="Clifton S.W."/>
            <person name="Schuster L.N."/>
            <person name="Chinwalla A."/>
            <person name="Delehaunty K."/>
            <person name="Dinkelacker I."/>
            <person name="Fulton L."/>
            <person name="Fulton R."/>
            <person name="Godfrey J."/>
            <person name="Minx P."/>
            <person name="Mitreva M."/>
            <person name="Roeseler W."/>
            <person name="Tian H."/>
            <person name="Witte H."/>
            <person name="Yang S.P."/>
            <person name="Wilson R.K."/>
            <person name="Sommer R.J."/>
        </authorList>
    </citation>
    <scope>NUCLEOTIDE SEQUENCE [LARGE SCALE GENOMIC DNA]</scope>
    <source>
        <strain evidence="2">PS312</strain>
    </source>
</reference>
<gene>
    <name evidence="1" type="primary">WBGene00093059</name>
</gene>
<dbReference type="GO" id="GO:0045944">
    <property type="term" value="P:positive regulation of transcription by RNA polymerase II"/>
    <property type="evidence" value="ECO:0000318"/>
    <property type="project" value="GO_Central"/>
</dbReference>
<protein>
    <submittedName>
        <fullName evidence="1">Mcrs-1</fullName>
    </submittedName>
</protein>
<dbReference type="InterPro" id="IPR025999">
    <property type="entry name" value="MCRS_N"/>
</dbReference>
<dbReference type="PANTHER" id="PTHR13233">
    <property type="entry name" value="MICROSPHERULE PROTEIN 1"/>
    <property type="match status" value="1"/>
</dbReference>
<accession>A0A8R1U556</accession>
<dbReference type="InterPro" id="IPR000253">
    <property type="entry name" value="FHA_dom"/>
</dbReference>
<dbReference type="AlphaFoldDB" id="A0A2A6BTI1"/>
<dbReference type="GO" id="GO:0044545">
    <property type="term" value="C:NSL complex"/>
    <property type="evidence" value="ECO:0000318"/>
    <property type="project" value="GO_Central"/>
</dbReference>
<dbReference type="PROSITE" id="PS50006">
    <property type="entry name" value="FHA_DOMAIN"/>
    <property type="match status" value="1"/>
</dbReference>
<keyword evidence="2" id="KW-1185">Reference proteome</keyword>
<accession>A0A2A6BTI1</accession>
<name>A0A2A6BTI1_PRIPA</name>
<dbReference type="GO" id="GO:0071339">
    <property type="term" value="C:MLL1 complex"/>
    <property type="evidence" value="ECO:0007669"/>
    <property type="project" value="InterPro"/>
</dbReference>
<dbReference type="GO" id="GO:0002151">
    <property type="term" value="F:G-quadruplex RNA binding"/>
    <property type="evidence" value="ECO:0007669"/>
    <property type="project" value="InterPro"/>
</dbReference>
<dbReference type="Pfam" id="PF13325">
    <property type="entry name" value="MCRS_N"/>
    <property type="match status" value="1"/>
</dbReference>
<dbReference type="GO" id="GO:0031011">
    <property type="term" value="C:Ino80 complex"/>
    <property type="evidence" value="ECO:0007669"/>
    <property type="project" value="InterPro"/>
</dbReference>
<reference evidence="1" key="2">
    <citation type="submission" date="2022-06" db="UniProtKB">
        <authorList>
            <consortium name="EnsemblMetazoa"/>
        </authorList>
    </citation>
    <scope>IDENTIFICATION</scope>
    <source>
        <strain evidence="1">PS312</strain>
    </source>
</reference>